<evidence type="ECO:0000313" key="1">
    <source>
        <dbReference type="EMBL" id="EQB01064.1"/>
    </source>
</evidence>
<dbReference type="Proteomes" id="UP000015524">
    <property type="component" value="Unassembled WGS sequence"/>
</dbReference>
<reference evidence="1 2" key="1">
    <citation type="journal article" date="2013" name="Genome Announc.">
        <title>Draft Genome Sequence of a Hexachlorocyclohexane-Degrading Bacterium, Sphingobium baderi Strain LL03T.</title>
        <authorList>
            <person name="Kaur J."/>
            <person name="Verma H."/>
            <person name="Tripathi C."/>
            <person name="Khurana J.P."/>
            <person name="Lal R."/>
        </authorList>
    </citation>
    <scope>NUCLEOTIDE SEQUENCE [LARGE SCALE GENOMIC DNA]</scope>
    <source>
        <strain evidence="1 2">LL03</strain>
    </source>
</reference>
<dbReference type="AlphaFoldDB" id="T0HU56"/>
<name>T0HU56_9SPHN</name>
<dbReference type="RefSeq" id="WP_021245125.1">
    <property type="nucleotide sequence ID" value="NZ_ATIB01000062.1"/>
</dbReference>
<gene>
    <name evidence="1" type="ORF">L485_11410</name>
</gene>
<evidence type="ECO:0000313" key="2">
    <source>
        <dbReference type="Proteomes" id="UP000015524"/>
    </source>
</evidence>
<keyword evidence="2" id="KW-1185">Reference proteome</keyword>
<dbReference type="EMBL" id="ATIB01000062">
    <property type="protein sequence ID" value="EQB01064.1"/>
    <property type="molecule type" value="Genomic_DNA"/>
</dbReference>
<protein>
    <submittedName>
        <fullName evidence="1">Uncharacterized protein</fullName>
    </submittedName>
</protein>
<sequence length="45" mass="5023">MIRLFVTDRGGTEHAIDRRTALSRLSCQVKLRTVIGLRATIAPDN</sequence>
<accession>T0HU56</accession>
<dbReference type="PATRIC" id="fig|1114964.3.peg.2227"/>
<comment type="caution">
    <text evidence="1">The sequence shown here is derived from an EMBL/GenBank/DDBJ whole genome shotgun (WGS) entry which is preliminary data.</text>
</comment>
<proteinExistence type="predicted"/>
<organism evidence="1 2">
    <name type="scientific">Sphingobium baderi LL03</name>
    <dbReference type="NCBI Taxonomy" id="1114964"/>
    <lineage>
        <taxon>Bacteria</taxon>
        <taxon>Pseudomonadati</taxon>
        <taxon>Pseudomonadota</taxon>
        <taxon>Alphaproteobacteria</taxon>
        <taxon>Sphingomonadales</taxon>
        <taxon>Sphingomonadaceae</taxon>
        <taxon>Sphingobium</taxon>
    </lineage>
</organism>